<organism evidence="3 4">
    <name type="scientific">Rubus argutus</name>
    <name type="common">Southern blackberry</name>
    <dbReference type="NCBI Taxonomy" id="59490"/>
    <lineage>
        <taxon>Eukaryota</taxon>
        <taxon>Viridiplantae</taxon>
        <taxon>Streptophyta</taxon>
        <taxon>Embryophyta</taxon>
        <taxon>Tracheophyta</taxon>
        <taxon>Spermatophyta</taxon>
        <taxon>Magnoliopsida</taxon>
        <taxon>eudicotyledons</taxon>
        <taxon>Gunneridae</taxon>
        <taxon>Pentapetalae</taxon>
        <taxon>rosids</taxon>
        <taxon>fabids</taxon>
        <taxon>Rosales</taxon>
        <taxon>Rosaceae</taxon>
        <taxon>Rosoideae</taxon>
        <taxon>Rosoideae incertae sedis</taxon>
        <taxon>Rubus</taxon>
    </lineage>
</organism>
<evidence type="ECO:0000256" key="2">
    <source>
        <dbReference type="SAM" id="Phobius"/>
    </source>
</evidence>
<gene>
    <name evidence="3" type="ORF">M0R45_019380</name>
</gene>
<dbReference type="Proteomes" id="UP001457282">
    <property type="component" value="Unassembled WGS sequence"/>
</dbReference>
<keyword evidence="2" id="KW-0472">Membrane</keyword>
<dbReference type="InterPro" id="IPR039904">
    <property type="entry name" value="TRANK1"/>
</dbReference>
<dbReference type="AlphaFoldDB" id="A0AAW1X8S9"/>
<keyword evidence="2" id="KW-1133">Transmembrane helix</keyword>
<feature type="transmembrane region" description="Helical" evidence="2">
    <location>
        <begin position="139"/>
        <end position="158"/>
    </location>
</feature>
<name>A0AAW1X8S9_RUBAR</name>
<dbReference type="PANTHER" id="PTHR21529:SF4">
    <property type="entry name" value="TPR AND ANKYRIN REPEAT-CONTAINING PROTEIN 1"/>
    <property type="match status" value="1"/>
</dbReference>
<feature type="region of interest" description="Disordered" evidence="1">
    <location>
        <begin position="290"/>
        <end position="341"/>
    </location>
</feature>
<keyword evidence="2" id="KW-0812">Transmembrane</keyword>
<feature type="region of interest" description="Disordered" evidence="1">
    <location>
        <begin position="255"/>
        <end position="276"/>
    </location>
</feature>
<dbReference type="PANTHER" id="PTHR21529">
    <property type="entry name" value="MAMMARY TURMOR VIRUS RECEPTOR HOMOLOG 1, 2 MTVR1, 2"/>
    <property type="match status" value="1"/>
</dbReference>
<keyword evidence="4" id="KW-1185">Reference proteome</keyword>
<sequence length="341" mass="37998">MISLKRTVASKNVLHRVIFEYTSLKNELSSGQIGRIVMIILGSGKLNSELCKKLVKKLDCNPPWKDFIESLCASSPGPGNTSQEPREDEDTSLSSIVADVRPSIQGILDFVINVVSECLCNRGNLIEWIKKSNADWKSYYSLLVPRLIVLLCLLYVNFGMCLDILSNFLRRSYITEQLPLEFYDTLKWIRKHNSLDINVEVLAAALKKIDNTLVIASFGFDCSTFLCSDAIFFDMKANQCKDDIFRKMFPKPPVNQVEAEGNSSGANDTDAGSGKSSKLLPLNSSLVGETDMQFDGQSRGEEICKSHELTPKCPQPDASTSATQANKKGNRKKHKGRKSRK</sequence>
<accession>A0AAW1X8S9</accession>
<evidence type="ECO:0000313" key="4">
    <source>
        <dbReference type="Proteomes" id="UP001457282"/>
    </source>
</evidence>
<evidence type="ECO:0000256" key="1">
    <source>
        <dbReference type="SAM" id="MobiDB-lite"/>
    </source>
</evidence>
<evidence type="ECO:0000313" key="3">
    <source>
        <dbReference type="EMBL" id="KAK9932132.1"/>
    </source>
</evidence>
<protein>
    <submittedName>
        <fullName evidence="3">Uncharacterized protein</fullName>
    </submittedName>
</protein>
<feature type="compositionally biased region" description="Basic and acidic residues" evidence="1">
    <location>
        <begin position="298"/>
        <end position="310"/>
    </location>
</feature>
<dbReference type="EMBL" id="JBEDUW010000004">
    <property type="protein sequence ID" value="KAK9932132.1"/>
    <property type="molecule type" value="Genomic_DNA"/>
</dbReference>
<feature type="compositionally biased region" description="Basic residues" evidence="1">
    <location>
        <begin position="328"/>
        <end position="341"/>
    </location>
</feature>
<comment type="caution">
    <text evidence="3">The sequence shown here is derived from an EMBL/GenBank/DDBJ whole genome shotgun (WGS) entry which is preliminary data.</text>
</comment>
<proteinExistence type="predicted"/>
<reference evidence="3 4" key="1">
    <citation type="journal article" date="2023" name="G3 (Bethesda)">
        <title>A chromosome-length genome assembly and annotation of blackberry (Rubus argutus, cv. 'Hillquist').</title>
        <authorList>
            <person name="Bruna T."/>
            <person name="Aryal R."/>
            <person name="Dudchenko O."/>
            <person name="Sargent D.J."/>
            <person name="Mead D."/>
            <person name="Buti M."/>
            <person name="Cavallini A."/>
            <person name="Hytonen T."/>
            <person name="Andres J."/>
            <person name="Pham M."/>
            <person name="Weisz D."/>
            <person name="Mascagni F."/>
            <person name="Usai G."/>
            <person name="Natali L."/>
            <person name="Bassil N."/>
            <person name="Fernandez G.E."/>
            <person name="Lomsadze A."/>
            <person name="Armour M."/>
            <person name="Olukolu B."/>
            <person name="Poorten T."/>
            <person name="Britton C."/>
            <person name="Davik J."/>
            <person name="Ashrafi H."/>
            <person name="Aiden E.L."/>
            <person name="Borodovsky M."/>
            <person name="Worthington M."/>
        </authorList>
    </citation>
    <scope>NUCLEOTIDE SEQUENCE [LARGE SCALE GENOMIC DNA]</scope>
    <source>
        <strain evidence="3">PI 553951</strain>
    </source>
</reference>